<name>A0A9X4ETY7_9VIBR</name>
<feature type="signal peptide" evidence="5">
    <location>
        <begin position="1"/>
        <end position="26"/>
    </location>
</feature>
<feature type="active site" description="Nucleophile" evidence="4">
    <location>
        <position position="119"/>
    </location>
</feature>
<dbReference type="EMBL" id="CP118712">
    <property type="protein sequence ID" value="WGK87653.1"/>
    <property type="molecule type" value="Genomic_DNA"/>
</dbReference>
<dbReference type="InterPro" id="IPR050301">
    <property type="entry name" value="NTE"/>
</dbReference>
<dbReference type="InterPro" id="IPR002641">
    <property type="entry name" value="PNPLA_dom"/>
</dbReference>
<feature type="short sequence motif" description="DGA/G" evidence="4">
    <location>
        <begin position="263"/>
        <end position="265"/>
    </location>
</feature>
<evidence type="ECO:0000256" key="4">
    <source>
        <dbReference type="PROSITE-ProRule" id="PRU01161"/>
    </source>
</evidence>
<protein>
    <submittedName>
        <fullName evidence="7">Patatin-like phospholipase family protein</fullName>
    </submittedName>
</protein>
<dbReference type="PANTHER" id="PTHR14226">
    <property type="entry name" value="NEUROPATHY TARGET ESTERASE/SWISS CHEESE D.MELANOGASTER"/>
    <property type="match status" value="1"/>
</dbReference>
<feature type="chain" id="PRO_5040882072" evidence="5">
    <location>
        <begin position="27"/>
        <end position="394"/>
    </location>
</feature>
<accession>A0A9X4ETY7</accession>
<evidence type="ECO:0000256" key="3">
    <source>
        <dbReference type="ARBA" id="ARBA00023098"/>
    </source>
</evidence>
<evidence type="ECO:0000313" key="9">
    <source>
        <dbReference type="Proteomes" id="UP001140979"/>
    </source>
</evidence>
<dbReference type="Proteomes" id="UP001241226">
    <property type="component" value="Chromosome 2"/>
</dbReference>
<dbReference type="GO" id="GO:0016787">
    <property type="term" value="F:hydrolase activity"/>
    <property type="evidence" value="ECO:0007669"/>
    <property type="project" value="UniProtKB-UniRule"/>
</dbReference>
<evidence type="ECO:0000259" key="6">
    <source>
        <dbReference type="PROSITE" id="PS51635"/>
    </source>
</evidence>
<reference evidence="7 10" key="1">
    <citation type="submission" date="2022-02" db="EMBL/GenBank/DDBJ databases">
        <title>Emergence and expansion in Europe of a Vibrio aestuarianus clonal complex pathogenic for oysters.</title>
        <authorList>
            <person name="Mesnil A."/>
            <person name="Travers M.-A."/>
        </authorList>
    </citation>
    <scope>NUCLEOTIDE SEQUENCE</scope>
    <source>
        <strain evidence="7">19_064_11T1</strain>
        <strain evidence="8 10">U17</strain>
    </source>
</reference>
<keyword evidence="3 4" id="KW-0443">Lipid metabolism</keyword>
<dbReference type="Gene3D" id="3.40.1090.10">
    <property type="entry name" value="Cytosolic phospholipase A2 catalytic domain"/>
    <property type="match status" value="1"/>
</dbReference>
<evidence type="ECO:0000313" key="8">
    <source>
        <dbReference type="EMBL" id="WGK87653.1"/>
    </source>
</evidence>
<evidence type="ECO:0000313" key="7">
    <source>
        <dbReference type="EMBL" id="MDE1242281.1"/>
    </source>
</evidence>
<evidence type="ECO:0000256" key="1">
    <source>
        <dbReference type="ARBA" id="ARBA00022801"/>
    </source>
</evidence>
<dbReference type="RefSeq" id="WP_171980482.1">
    <property type="nucleotide sequence ID" value="NZ_CALYLG010000243.1"/>
</dbReference>
<feature type="active site" description="Proton acceptor" evidence="4">
    <location>
        <position position="263"/>
    </location>
</feature>
<dbReference type="Pfam" id="PF01734">
    <property type="entry name" value="Patatin"/>
    <property type="match status" value="1"/>
</dbReference>
<dbReference type="InterPro" id="IPR016035">
    <property type="entry name" value="Acyl_Trfase/lysoPLipase"/>
</dbReference>
<gene>
    <name evidence="7" type="ORF">L9W94_08975</name>
    <name evidence="8" type="ORF">PYE67_16230</name>
</gene>
<evidence type="ECO:0000256" key="2">
    <source>
        <dbReference type="ARBA" id="ARBA00022963"/>
    </source>
</evidence>
<dbReference type="SUPFAM" id="SSF52151">
    <property type="entry name" value="FabD/lysophospholipase-like"/>
    <property type="match status" value="1"/>
</dbReference>
<keyword evidence="5" id="KW-0732">Signal</keyword>
<keyword evidence="1 4" id="KW-0378">Hydrolase</keyword>
<evidence type="ECO:0000313" key="10">
    <source>
        <dbReference type="Proteomes" id="UP001241226"/>
    </source>
</evidence>
<organism evidence="7 9">
    <name type="scientific">Vibrio aestuarianus</name>
    <dbReference type="NCBI Taxonomy" id="28171"/>
    <lineage>
        <taxon>Bacteria</taxon>
        <taxon>Pseudomonadati</taxon>
        <taxon>Pseudomonadota</taxon>
        <taxon>Gammaproteobacteria</taxon>
        <taxon>Vibrionales</taxon>
        <taxon>Vibrionaceae</taxon>
        <taxon>Vibrio</taxon>
    </lineage>
</organism>
<dbReference type="AlphaFoldDB" id="A0A9X4ETY7"/>
<feature type="short sequence motif" description="GXSXG" evidence="4">
    <location>
        <begin position="117"/>
        <end position="121"/>
    </location>
</feature>
<feature type="short sequence motif" description="GXGXXG" evidence="4">
    <location>
        <begin position="88"/>
        <end position="93"/>
    </location>
</feature>
<evidence type="ECO:0000256" key="5">
    <source>
        <dbReference type="SAM" id="SignalP"/>
    </source>
</evidence>
<dbReference type="GO" id="GO:0016042">
    <property type="term" value="P:lipid catabolic process"/>
    <property type="evidence" value="ECO:0007669"/>
    <property type="project" value="UniProtKB-UniRule"/>
</dbReference>
<proteinExistence type="predicted"/>
<dbReference type="PROSITE" id="PS51257">
    <property type="entry name" value="PROKAR_LIPOPROTEIN"/>
    <property type="match status" value="1"/>
</dbReference>
<dbReference type="PROSITE" id="PS51635">
    <property type="entry name" value="PNPLA"/>
    <property type="match status" value="1"/>
</dbReference>
<dbReference type="Proteomes" id="UP001140979">
    <property type="component" value="Unassembled WGS sequence"/>
</dbReference>
<dbReference type="EMBL" id="JAKNBA010000012">
    <property type="protein sequence ID" value="MDE1242281.1"/>
    <property type="molecule type" value="Genomic_DNA"/>
</dbReference>
<feature type="domain" description="PNPLA" evidence="6">
    <location>
        <begin position="84"/>
        <end position="276"/>
    </location>
</feature>
<sequence length="394" mass="44147">MKKIQTLLTTFSIVAVLAGCTSTAHQIETRVTQDNYRQVELPIEEHNPTAEPMRTWMGDGTQYFYSEETQTTPIRVTGDQLNVMVLSGGGANGAFGVGFINGLYEQDKLDDYSIVTGISAGALMAPFVFVGGEEIPKLKNTILGLDDKMVLGKKNFLNAIFKDALSKGDSFMSYIAKVYDEELIEKIAIEHEKGRRILIGTTQFDSDELVIWNLGQIAASDSEHKVDLIHQILAASSSIPGVFPPQFIDVNYKGQKLEELHVDGGLSAQMFLQAVDIDFKKINQALGLKKKPQVHVVRNGMFKMPYETVEDKGINLLSRTLKSMTTLQSRGDLYRMMYYSEIQGFDLQFTYIADDVSATKTTKKMFDHNYMNSLYQYGYLKAQGLTPWTQDVPF</sequence>
<dbReference type="PANTHER" id="PTHR14226:SF74">
    <property type="entry name" value="BLR4684 PROTEIN"/>
    <property type="match status" value="1"/>
</dbReference>
<keyword evidence="2 4" id="KW-0442">Lipid degradation</keyword>